<keyword evidence="2" id="KW-1185">Reference proteome</keyword>
<protein>
    <submittedName>
        <fullName evidence="1">DnaJ domain-containing protein</fullName>
    </submittedName>
</protein>
<dbReference type="Proteomes" id="UP001055072">
    <property type="component" value="Unassembled WGS sequence"/>
</dbReference>
<gene>
    <name evidence="1" type="ORF">BDY19DRAFT_893053</name>
</gene>
<name>A0ACB8U022_9APHY</name>
<proteinExistence type="predicted"/>
<accession>A0ACB8U022</accession>
<reference evidence="1" key="1">
    <citation type="journal article" date="2021" name="Environ. Microbiol.">
        <title>Gene family expansions and transcriptome signatures uncover fungal adaptations to wood decay.</title>
        <authorList>
            <person name="Hage H."/>
            <person name="Miyauchi S."/>
            <person name="Viragh M."/>
            <person name="Drula E."/>
            <person name="Min B."/>
            <person name="Chaduli D."/>
            <person name="Navarro D."/>
            <person name="Favel A."/>
            <person name="Norest M."/>
            <person name="Lesage-Meessen L."/>
            <person name="Balint B."/>
            <person name="Merenyi Z."/>
            <person name="de Eugenio L."/>
            <person name="Morin E."/>
            <person name="Martinez A.T."/>
            <person name="Baldrian P."/>
            <person name="Stursova M."/>
            <person name="Martinez M.J."/>
            <person name="Novotny C."/>
            <person name="Magnuson J.K."/>
            <person name="Spatafora J.W."/>
            <person name="Maurice S."/>
            <person name="Pangilinan J."/>
            <person name="Andreopoulos W."/>
            <person name="LaButti K."/>
            <person name="Hundley H."/>
            <person name="Na H."/>
            <person name="Kuo A."/>
            <person name="Barry K."/>
            <person name="Lipzen A."/>
            <person name="Henrissat B."/>
            <person name="Riley R."/>
            <person name="Ahrendt S."/>
            <person name="Nagy L.G."/>
            <person name="Grigoriev I.V."/>
            <person name="Martin F."/>
            <person name="Rosso M.N."/>
        </authorList>
    </citation>
    <scope>NUCLEOTIDE SEQUENCE</scope>
    <source>
        <strain evidence="1">CBS 384.51</strain>
    </source>
</reference>
<evidence type="ECO:0000313" key="2">
    <source>
        <dbReference type="Proteomes" id="UP001055072"/>
    </source>
</evidence>
<dbReference type="EMBL" id="MU274918">
    <property type="protein sequence ID" value="KAI0087429.1"/>
    <property type="molecule type" value="Genomic_DNA"/>
</dbReference>
<sequence>MSTTEEEPNPYELIGVGLEATEAEIKTAYRQRSLKVHPDRNPNNSDAARKFHELNQAYELLLDPLRRMALDAKYRLKEARKARYAKYDAKRKNLVDELEEREHVFKKARVEKEEKQKQVWRDNEKIMEEGRRLREEREKELQKREEEARRQAMEIEPPALGMLDTTVKLRWLLSARPTLTKSEELSSLLAPFGAIDSSDIVISLKPSPPKKPKRGTALIPFKQIGDAFAAVCSSNSVARGLQDVEVSWAEGKEPELIGWLKKMGKLGGETTTKRSIPNSTPAAPMAASISSPFSSFPTSFPELSNSSPSAPPPASSNVKGVDYESLTMMRLRQAERERLEREIREQDAMEE</sequence>
<evidence type="ECO:0000313" key="1">
    <source>
        <dbReference type="EMBL" id="KAI0087429.1"/>
    </source>
</evidence>
<organism evidence="1 2">
    <name type="scientific">Irpex rosettiformis</name>
    <dbReference type="NCBI Taxonomy" id="378272"/>
    <lineage>
        <taxon>Eukaryota</taxon>
        <taxon>Fungi</taxon>
        <taxon>Dikarya</taxon>
        <taxon>Basidiomycota</taxon>
        <taxon>Agaricomycotina</taxon>
        <taxon>Agaricomycetes</taxon>
        <taxon>Polyporales</taxon>
        <taxon>Irpicaceae</taxon>
        <taxon>Irpex</taxon>
    </lineage>
</organism>
<comment type="caution">
    <text evidence="1">The sequence shown here is derived from an EMBL/GenBank/DDBJ whole genome shotgun (WGS) entry which is preliminary data.</text>
</comment>